<accession>A0ABS4UZ45</accession>
<comment type="caution">
    <text evidence="1">The sequence shown here is derived from an EMBL/GenBank/DDBJ whole genome shotgun (WGS) entry which is preliminary data.</text>
</comment>
<dbReference type="Gene3D" id="2.60.40.10">
    <property type="entry name" value="Immunoglobulins"/>
    <property type="match status" value="1"/>
</dbReference>
<dbReference type="InterPro" id="IPR036116">
    <property type="entry name" value="FN3_sf"/>
</dbReference>
<evidence type="ECO:0008006" key="3">
    <source>
        <dbReference type="Google" id="ProtNLM"/>
    </source>
</evidence>
<sequence length="98" mass="10967">MRPPAVPKAPTLTATTAGRVYVSYSDSYDADNLSLTYNVFRGSLNVGSNKYTTYFWQPRKTYQVVDRGLKRGSTYAYHIEVHDGRNITKGATTTVKIP</sequence>
<dbReference type="SUPFAM" id="SSF49265">
    <property type="entry name" value="Fibronectin type III"/>
    <property type="match status" value="1"/>
</dbReference>
<evidence type="ECO:0000313" key="2">
    <source>
        <dbReference type="Proteomes" id="UP000755585"/>
    </source>
</evidence>
<dbReference type="InterPro" id="IPR013783">
    <property type="entry name" value="Ig-like_fold"/>
</dbReference>
<reference evidence="1 2" key="1">
    <citation type="submission" date="2021-03" db="EMBL/GenBank/DDBJ databases">
        <title>Sequencing the genomes of 1000 actinobacteria strains.</title>
        <authorList>
            <person name="Klenk H.-P."/>
        </authorList>
    </citation>
    <scope>NUCLEOTIDE SEQUENCE [LARGE SCALE GENOMIC DNA]</scope>
    <source>
        <strain evidence="1 2">DSM 18824</strain>
    </source>
</reference>
<dbReference type="RefSeq" id="WP_245359857.1">
    <property type="nucleotide sequence ID" value="NZ_JAGINT010000002.1"/>
</dbReference>
<evidence type="ECO:0000313" key="1">
    <source>
        <dbReference type="EMBL" id="MBP2356910.1"/>
    </source>
</evidence>
<protein>
    <recommendedName>
        <fullName evidence="3">Fibronectin type-III domain-containing protein</fullName>
    </recommendedName>
</protein>
<dbReference type="Proteomes" id="UP000755585">
    <property type="component" value="Unassembled WGS sequence"/>
</dbReference>
<proteinExistence type="predicted"/>
<gene>
    <name evidence="1" type="ORF">JOF29_008020</name>
</gene>
<dbReference type="EMBL" id="JAGINT010000002">
    <property type="protein sequence ID" value="MBP2356910.1"/>
    <property type="molecule type" value="Genomic_DNA"/>
</dbReference>
<name>A0ABS4UZ45_9ACTN</name>
<organism evidence="1 2">
    <name type="scientific">Kribbella aluminosa</name>
    <dbReference type="NCBI Taxonomy" id="416017"/>
    <lineage>
        <taxon>Bacteria</taxon>
        <taxon>Bacillati</taxon>
        <taxon>Actinomycetota</taxon>
        <taxon>Actinomycetes</taxon>
        <taxon>Propionibacteriales</taxon>
        <taxon>Kribbellaceae</taxon>
        <taxon>Kribbella</taxon>
    </lineage>
</organism>
<keyword evidence="2" id="KW-1185">Reference proteome</keyword>